<protein>
    <submittedName>
        <fullName evidence="1">Uncharacterized protein</fullName>
    </submittedName>
</protein>
<evidence type="ECO:0000313" key="2">
    <source>
        <dbReference type="Proteomes" id="UP000030661"/>
    </source>
</evidence>
<dbReference type="eggNOG" id="ENOG502ZN16">
    <property type="taxonomic scope" value="Bacteria"/>
</dbReference>
<proteinExistence type="predicted"/>
<sequence length="255" mass="30136">MNYHNVLRIRNYLKQQILPRLQGFPVNININKKAIIDMTFQKLLLQSPASFIDLGGVWGVNGAYTFYTLDHYTISQAYLVDTNLNDSVKKQQEQYPQLQLISGNFGNADIIRRLQQVDAIFLFDILLHQVSPDWDEILEMYAPLTTCFVIYNQQFMASETTVRLLDLGKEEYFKNVPFSQDLPLYRTLFEKMYEMNPEHQRIWRDIHNVWQWGITDTDLRTKMQALGFTEKYYKNCGQFGKLTNFQNHAFIFKKS</sequence>
<dbReference type="EMBL" id="DF820474">
    <property type="protein sequence ID" value="GAK60680.1"/>
    <property type="molecule type" value="Genomic_DNA"/>
</dbReference>
<dbReference type="Proteomes" id="UP000030661">
    <property type="component" value="Unassembled WGS sequence"/>
</dbReference>
<dbReference type="AlphaFoldDB" id="A0A081C7X5"/>
<dbReference type="HOGENOM" id="CLU_107396_0_0_0"/>
<accession>A0A081C7X5</accession>
<organism evidence="1">
    <name type="scientific">Vecturithrix granuli</name>
    <dbReference type="NCBI Taxonomy" id="1499967"/>
    <lineage>
        <taxon>Bacteria</taxon>
        <taxon>Candidatus Moduliflexota</taxon>
        <taxon>Candidatus Vecturitrichia</taxon>
        <taxon>Candidatus Vecturitrichales</taxon>
        <taxon>Candidatus Vecturitrichaceae</taxon>
        <taxon>Candidatus Vecturithrix</taxon>
    </lineage>
</organism>
<reference evidence="1" key="1">
    <citation type="journal article" date="2015" name="PeerJ">
        <title>First genomic representation of candidate bacterial phylum KSB3 points to enhanced environmental sensing as a trigger of wastewater bulking.</title>
        <authorList>
            <person name="Sekiguchi Y."/>
            <person name="Ohashi A."/>
            <person name="Parks D.H."/>
            <person name="Yamauchi T."/>
            <person name="Tyson G.W."/>
            <person name="Hugenholtz P."/>
        </authorList>
    </citation>
    <scope>NUCLEOTIDE SEQUENCE [LARGE SCALE GENOMIC DNA]</scope>
</reference>
<evidence type="ECO:0000313" key="1">
    <source>
        <dbReference type="EMBL" id="GAK60680.1"/>
    </source>
</evidence>
<name>A0A081C7X5_VECG1</name>
<keyword evidence="2" id="KW-1185">Reference proteome</keyword>
<gene>
    <name evidence="1" type="ORF">U27_00578</name>
</gene>